<accession>A0A2G8SHH8</accession>
<keyword evidence="2" id="KW-1185">Reference proteome</keyword>
<organism evidence="1 2">
    <name type="scientific">Ganoderma sinense ZZ0214-1</name>
    <dbReference type="NCBI Taxonomy" id="1077348"/>
    <lineage>
        <taxon>Eukaryota</taxon>
        <taxon>Fungi</taxon>
        <taxon>Dikarya</taxon>
        <taxon>Basidiomycota</taxon>
        <taxon>Agaricomycotina</taxon>
        <taxon>Agaricomycetes</taxon>
        <taxon>Polyporales</taxon>
        <taxon>Polyporaceae</taxon>
        <taxon>Ganoderma</taxon>
    </lineage>
</organism>
<name>A0A2G8SHH8_9APHY</name>
<dbReference type="EMBL" id="AYKW01000008">
    <property type="protein sequence ID" value="PIL33220.1"/>
    <property type="molecule type" value="Genomic_DNA"/>
</dbReference>
<dbReference type="Proteomes" id="UP000230002">
    <property type="component" value="Unassembled WGS sequence"/>
</dbReference>
<dbReference type="AlphaFoldDB" id="A0A2G8SHH8"/>
<protein>
    <submittedName>
        <fullName evidence="1">Uncharacterized protein</fullName>
    </submittedName>
</protein>
<evidence type="ECO:0000313" key="2">
    <source>
        <dbReference type="Proteomes" id="UP000230002"/>
    </source>
</evidence>
<gene>
    <name evidence="1" type="ORF">GSI_04670</name>
</gene>
<sequence>MTEKEGELPNRGGGSVGSLTVALQGFCKKSYSHQRTSDHLKTTFIFETPDLLADALDLRRSRPLTAVVFIVQDLWLGTASVQRVDVHRVVDRVLATVLKHCLSEEVSKHIKHTTHRVVINMRLTGITAAGATVTTVVAVVATTPATRAIAVHPGKESATARRGMLQLAVE</sequence>
<comment type="caution">
    <text evidence="1">The sequence shown here is derived from an EMBL/GenBank/DDBJ whole genome shotgun (WGS) entry which is preliminary data.</text>
</comment>
<proteinExistence type="predicted"/>
<reference evidence="1 2" key="1">
    <citation type="journal article" date="2015" name="Sci. Rep.">
        <title>Chromosome-level genome map provides insights into diverse defense mechanisms in the medicinal fungus Ganoderma sinense.</title>
        <authorList>
            <person name="Zhu Y."/>
            <person name="Xu J."/>
            <person name="Sun C."/>
            <person name="Zhou S."/>
            <person name="Xu H."/>
            <person name="Nelson D.R."/>
            <person name="Qian J."/>
            <person name="Song J."/>
            <person name="Luo H."/>
            <person name="Xiang L."/>
            <person name="Li Y."/>
            <person name="Xu Z."/>
            <person name="Ji A."/>
            <person name="Wang L."/>
            <person name="Lu S."/>
            <person name="Hayward A."/>
            <person name="Sun W."/>
            <person name="Li X."/>
            <person name="Schwartz D.C."/>
            <person name="Wang Y."/>
            <person name="Chen S."/>
        </authorList>
    </citation>
    <scope>NUCLEOTIDE SEQUENCE [LARGE SCALE GENOMIC DNA]</scope>
    <source>
        <strain evidence="1 2">ZZ0214-1</strain>
    </source>
</reference>
<evidence type="ECO:0000313" key="1">
    <source>
        <dbReference type="EMBL" id="PIL33220.1"/>
    </source>
</evidence>